<feature type="compositionally biased region" description="Low complexity" evidence="1">
    <location>
        <begin position="304"/>
        <end position="343"/>
    </location>
</feature>
<dbReference type="OrthoDB" id="21270at2759"/>
<dbReference type="EMBL" id="UYJE01010204">
    <property type="protein sequence ID" value="VDI80781.1"/>
    <property type="molecule type" value="Genomic_DNA"/>
</dbReference>
<keyword evidence="4" id="KW-1185">Reference proteome</keyword>
<comment type="caution">
    <text evidence="3">The sequence shown here is derived from an EMBL/GenBank/DDBJ whole genome shotgun (WGS) entry which is preliminary data.</text>
</comment>
<dbReference type="PANTHER" id="PTHR13440">
    <property type="entry name" value="BLOC-1 RELATED COMPLEX SUBUNIT 6"/>
    <property type="match status" value="1"/>
</dbReference>
<feature type="region of interest" description="Disordered" evidence="1">
    <location>
        <begin position="303"/>
        <end position="362"/>
    </location>
</feature>
<evidence type="ECO:0000256" key="1">
    <source>
        <dbReference type="SAM" id="MobiDB-lite"/>
    </source>
</evidence>
<sequence>MEETGNIKKESSDIKTEDVNIKTGTSDIKLEAGNIKTEASDIETEDINIKTEANDIKTEVSDIKKETSDIKTESCDKGDIDNSVDDDIEQLTSEHNDGEYDEINENNTDKNINEINSYSQLGQDLSQNVIEGQKPRLSESSSDGMMSNSPSVRSRLTSAEDTDSTIKPGNQKDSDSSDSKSIETLDYTSSEDKSIETIDSEDDKQKGDNSDVTNRPESLILTGNRPANHEKRRSRSDDHKKIDTTCTRTMSSSTAVDIPLRRDSEFENIEETMLSKSMPHGTVTRKGDMIEFVADDLQEMIKRSSPLTQTASSATSSRRSSLRSYSSVSSSTSSAIGTASGVSRSPSSLFQQSPDDIPPIDPQAIHDLEMHALKVADNLDLLMGNLKTNLHKMSAITVGCLSAYKTSVDTTCDSVDGSIKSMYALMAKCEELSNSMKPVNKLAEQIKEIKRLLDRFEMQIADKP</sequence>
<dbReference type="GO" id="GO:0099078">
    <property type="term" value="C:BORC complex"/>
    <property type="evidence" value="ECO:0007669"/>
    <property type="project" value="TreeGrafter"/>
</dbReference>
<feature type="domain" description="BLOC-1-related complex subunit 6 C-terminal helix" evidence="2">
    <location>
        <begin position="358"/>
        <end position="457"/>
    </location>
</feature>
<dbReference type="InterPro" id="IPR019314">
    <property type="entry name" value="BORCS6"/>
</dbReference>
<feature type="compositionally biased region" description="Basic and acidic residues" evidence="1">
    <location>
        <begin position="170"/>
        <end position="183"/>
    </location>
</feature>
<feature type="compositionally biased region" description="Low complexity" evidence="1">
    <location>
        <begin position="138"/>
        <end position="151"/>
    </location>
</feature>
<dbReference type="Proteomes" id="UP000596742">
    <property type="component" value="Unassembled WGS sequence"/>
</dbReference>
<gene>
    <name evidence="3" type="ORF">MGAL_10B054770</name>
</gene>
<dbReference type="PANTHER" id="PTHR13440:SF7">
    <property type="entry name" value="BLOC-1 RELATED COMPLEX SUBUNIT 6"/>
    <property type="match status" value="1"/>
</dbReference>
<dbReference type="Pfam" id="PF10157">
    <property type="entry name" value="BORCS6"/>
    <property type="match status" value="1"/>
</dbReference>
<feature type="compositionally biased region" description="Polar residues" evidence="1">
    <location>
        <begin position="119"/>
        <end position="130"/>
    </location>
</feature>
<dbReference type="InterPro" id="IPR046465">
    <property type="entry name" value="BORCS6_C"/>
</dbReference>
<evidence type="ECO:0000259" key="2">
    <source>
        <dbReference type="Pfam" id="PF10157"/>
    </source>
</evidence>
<organism evidence="3 4">
    <name type="scientific">Mytilus galloprovincialis</name>
    <name type="common">Mediterranean mussel</name>
    <dbReference type="NCBI Taxonomy" id="29158"/>
    <lineage>
        <taxon>Eukaryota</taxon>
        <taxon>Metazoa</taxon>
        <taxon>Spiralia</taxon>
        <taxon>Lophotrochozoa</taxon>
        <taxon>Mollusca</taxon>
        <taxon>Bivalvia</taxon>
        <taxon>Autobranchia</taxon>
        <taxon>Pteriomorphia</taxon>
        <taxon>Mytilida</taxon>
        <taxon>Mytiloidea</taxon>
        <taxon>Mytilidae</taxon>
        <taxon>Mytilinae</taxon>
        <taxon>Mytilus</taxon>
    </lineage>
</organism>
<dbReference type="GO" id="GO:0032418">
    <property type="term" value="P:lysosome localization"/>
    <property type="evidence" value="ECO:0007669"/>
    <property type="project" value="TreeGrafter"/>
</dbReference>
<proteinExistence type="predicted"/>
<feature type="compositionally biased region" description="Basic and acidic residues" evidence="1">
    <location>
        <begin position="63"/>
        <end position="80"/>
    </location>
</feature>
<protein>
    <recommendedName>
        <fullName evidence="2">BLOC-1-related complex subunit 6 C-terminal helix domain-containing protein</fullName>
    </recommendedName>
</protein>
<feature type="region of interest" description="Disordered" evidence="1">
    <location>
        <begin position="63"/>
        <end position="84"/>
    </location>
</feature>
<dbReference type="AlphaFoldDB" id="A0A8B6HLQ8"/>
<reference evidence="3" key="1">
    <citation type="submission" date="2018-11" db="EMBL/GenBank/DDBJ databases">
        <authorList>
            <person name="Alioto T."/>
            <person name="Alioto T."/>
        </authorList>
    </citation>
    <scope>NUCLEOTIDE SEQUENCE</scope>
</reference>
<name>A0A8B6HLQ8_MYTGA</name>
<evidence type="ECO:0000313" key="3">
    <source>
        <dbReference type="EMBL" id="VDI80781.1"/>
    </source>
</evidence>
<feature type="compositionally biased region" description="Polar residues" evidence="1">
    <location>
        <begin position="344"/>
        <end position="353"/>
    </location>
</feature>
<evidence type="ECO:0000313" key="4">
    <source>
        <dbReference type="Proteomes" id="UP000596742"/>
    </source>
</evidence>
<feature type="region of interest" description="Disordered" evidence="1">
    <location>
        <begin position="119"/>
        <end position="243"/>
    </location>
</feature>
<accession>A0A8B6HLQ8</accession>